<dbReference type="InterPro" id="IPR018060">
    <property type="entry name" value="HTH_AraC"/>
</dbReference>
<dbReference type="PANTHER" id="PTHR46796">
    <property type="entry name" value="HTH-TYPE TRANSCRIPTIONAL ACTIVATOR RHAS-RELATED"/>
    <property type="match status" value="1"/>
</dbReference>
<dbReference type="Pfam" id="PF12833">
    <property type="entry name" value="HTH_18"/>
    <property type="match status" value="1"/>
</dbReference>
<reference evidence="6 7" key="1">
    <citation type="submission" date="2019-09" db="EMBL/GenBank/DDBJ databases">
        <title>Phylogeny of genus Pseudoclavibacter and closely related genus.</title>
        <authorList>
            <person name="Li Y."/>
        </authorList>
    </citation>
    <scope>NUCLEOTIDE SEQUENCE [LARGE SCALE GENOMIC DNA]</scope>
    <source>
        <strain evidence="6 7">EGI 60007</strain>
    </source>
</reference>
<keyword evidence="7" id="KW-1185">Reference proteome</keyword>
<dbReference type="SUPFAM" id="SSF46689">
    <property type="entry name" value="Homeodomain-like"/>
    <property type="match status" value="1"/>
</dbReference>
<dbReference type="InterPro" id="IPR035418">
    <property type="entry name" value="AraC-bd_2"/>
</dbReference>
<dbReference type="RefSeq" id="WP_158028164.1">
    <property type="nucleotide sequence ID" value="NZ_BMHG01000001.1"/>
</dbReference>
<dbReference type="GO" id="GO:0043565">
    <property type="term" value="F:sequence-specific DNA binding"/>
    <property type="evidence" value="ECO:0007669"/>
    <property type="project" value="InterPro"/>
</dbReference>
<dbReference type="EMBL" id="WBJY01000001">
    <property type="protein sequence ID" value="KAB1649574.1"/>
    <property type="molecule type" value="Genomic_DNA"/>
</dbReference>
<accession>A0A6H9WT55</accession>
<feature type="region of interest" description="Disordered" evidence="4">
    <location>
        <begin position="1"/>
        <end position="21"/>
    </location>
</feature>
<organism evidence="6 7">
    <name type="scientific">Pseudoclavibacter endophyticus</name>
    <dbReference type="NCBI Taxonomy" id="1778590"/>
    <lineage>
        <taxon>Bacteria</taxon>
        <taxon>Bacillati</taxon>
        <taxon>Actinomycetota</taxon>
        <taxon>Actinomycetes</taxon>
        <taxon>Micrococcales</taxon>
        <taxon>Microbacteriaceae</taxon>
        <taxon>Pseudoclavibacter</taxon>
    </lineage>
</organism>
<proteinExistence type="predicted"/>
<keyword evidence="1" id="KW-0805">Transcription regulation</keyword>
<dbReference type="PANTHER" id="PTHR46796:SF12">
    <property type="entry name" value="HTH-TYPE DNA-BINDING TRANSCRIPTIONAL ACTIVATOR EUTR"/>
    <property type="match status" value="1"/>
</dbReference>
<gene>
    <name evidence="6" type="ORF">F8O04_04805</name>
</gene>
<dbReference type="AlphaFoldDB" id="A0A6H9WT55"/>
<evidence type="ECO:0000256" key="2">
    <source>
        <dbReference type="ARBA" id="ARBA00023125"/>
    </source>
</evidence>
<sequence length="349" mass="37773">MNDAGASPVVGSEEHRRAEPVREVGFRATTIEEAHAIGEGIWYEHRLAPRRNVSEFTFAATSLDLGGMRLGTLHYSAPIRIETAPYVNWYQLNVPLRGTLRTAVGDRNVETTPTRAAVYGHDVDTAFAGFERPSVMLGVKLERAAVERAAARLLCPEGQPIPAFEAAVDLVEGPGRAWLRLARRVMAAARRPEGLNPVLAEHLADRLITDFVVLSARREHGGITPSASTAGTASTSRDAVLGASALETATHAIEAARGAPLSLEMLAVLAGVGGRALQQAFRRVHGESPMAYQTRVRLERVRADLLAADPRTGRVAEIAMRHGFAHLGRFAEQYARAYGERPGDTLRRG</sequence>
<feature type="domain" description="HTH araC/xylS-type" evidence="5">
    <location>
        <begin position="247"/>
        <end position="348"/>
    </location>
</feature>
<dbReference type="InterPro" id="IPR009057">
    <property type="entry name" value="Homeodomain-like_sf"/>
</dbReference>
<dbReference type="Gene3D" id="1.10.10.60">
    <property type="entry name" value="Homeodomain-like"/>
    <property type="match status" value="1"/>
</dbReference>
<evidence type="ECO:0000256" key="4">
    <source>
        <dbReference type="SAM" id="MobiDB-lite"/>
    </source>
</evidence>
<dbReference type="OrthoDB" id="5464689at2"/>
<evidence type="ECO:0000256" key="3">
    <source>
        <dbReference type="ARBA" id="ARBA00023163"/>
    </source>
</evidence>
<name>A0A6H9WT55_9MICO</name>
<dbReference type="Pfam" id="PF14525">
    <property type="entry name" value="AraC_binding_2"/>
    <property type="match status" value="1"/>
</dbReference>
<dbReference type="SMART" id="SM00342">
    <property type="entry name" value="HTH_ARAC"/>
    <property type="match status" value="1"/>
</dbReference>
<keyword evidence="2" id="KW-0238">DNA-binding</keyword>
<feature type="compositionally biased region" description="Basic and acidic residues" evidence="4">
    <location>
        <begin position="12"/>
        <end position="21"/>
    </location>
</feature>
<dbReference type="PROSITE" id="PS01124">
    <property type="entry name" value="HTH_ARAC_FAMILY_2"/>
    <property type="match status" value="1"/>
</dbReference>
<dbReference type="GO" id="GO:0003700">
    <property type="term" value="F:DNA-binding transcription factor activity"/>
    <property type="evidence" value="ECO:0007669"/>
    <property type="project" value="InterPro"/>
</dbReference>
<keyword evidence="3" id="KW-0804">Transcription</keyword>
<dbReference type="Proteomes" id="UP000431744">
    <property type="component" value="Unassembled WGS sequence"/>
</dbReference>
<evidence type="ECO:0000256" key="1">
    <source>
        <dbReference type="ARBA" id="ARBA00023015"/>
    </source>
</evidence>
<evidence type="ECO:0000313" key="7">
    <source>
        <dbReference type="Proteomes" id="UP000431744"/>
    </source>
</evidence>
<dbReference type="InterPro" id="IPR050204">
    <property type="entry name" value="AraC_XylS_family_regulators"/>
</dbReference>
<evidence type="ECO:0000259" key="5">
    <source>
        <dbReference type="PROSITE" id="PS01124"/>
    </source>
</evidence>
<protein>
    <submittedName>
        <fullName evidence="6">AraC family transcriptional regulator</fullName>
    </submittedName>
</protein>
<comment type="caution">
    <text evidence="6">The sequence shown here is derived from an EMBL/GenBank/DDBJ whole genome shotgun (WGS) entry which is preliminary data.</text>
</comment>
<evidence type="ECO:0000313" key="6">
    <source>
        <dbReference type="EMBL" id="KAB1649574.1"/>
    </source>
</evidence>